<protein>
    <recommendedName>
        <fullName evidence="1">Reverse transcriptase domain-containing protein</fullName>
    </recommendedName>
</protein>
<dbReference type="InterPro" id="IPR000477">
    <property type="entry name" value="RT_dom"/>
</dbReference>
<dbReference type="GO" id="GO:0071897">
    <property type="term" value="P:DNA biosynthetic process"/>
    <property type="evidence" value="ECO:0007669"/>
    <property type="project" value="UniProtKB-ARBA"/>
</dbReference>
<feature type="non-terminal residue" evidence="2">
    <location>
        <position position="373"/>
    </location>
</feature>
<dbReference type="Proteomes" id="UP001054837">
    <property type="component" value="Unassembled WGS sequence"/>
</dbReference>
<accession>A0AAV4MWA7</accession>
<name>A0AAV4MWA7_9ARAC</name>
<sequence>MILHTKKEKFKTFINSISNNSIFGHTYDILSHKKKRNSINKSILNTAGNLSTSIEESHRNILDFHFPWSNENHHSNLPVDSTHLRNFTPLTWAEVAAVISNIKPNKAAGLDGLPGELIREINYANRKWFLHLLNSLLKKGYFPATWKAARVVLIEKEGKTFDHPSHFRPICILPTWGKILDKTITERLTFHLESSNLLSDNQFGFRRNRSTILAIKNILDFHTNSLAKKHLTCIISIDMSNAINSVKWHLLIKKINLLNIPTYLKAIIHSFLSERSATLHNVSKVYNEGIPQGSSLGPVLWNIFINDLLNLDFGQNVKIPAFADDIIILIQAPASYCLTQLCKDPLDIIDSWTKDHCLSINYERSCFTILAKK</sequence>
<gene>
    <name evidence="2" type="primary">R1A1-elementORF2_30</name>
    <name evidence="2" type="ORF">CDAR_443171</name>
</gene>
<dbReference type="EMBL" id="BPLQ01000887">
    <property type="protein sequence ID" value="GIX76038.1"/>
    <property type="molecule type" value="Genomic_DNA"/>
</dbReference>
<keyword evidence="3" id="KW-1185">Reference proteome</keyword>
<evidence type="ECO:0000259" key="1">
    <source>
        <dbReference type="PROSITE" id="PS50878"/>
    </source>
</evidence>
<proteinExistence type="predicted"/>
<dbReference type="AlphaFoldDB" id="A0AAV4MWA7"/>
<dbReference type="SUPFAM" id="SSF56672">
    <property type="entry name" value="DNA/RNA polymerases"/>
    <property type="match status" value="1"/>
</dbReference>
<organism evidence="2 3">
    <name type="scientific">Caerostris darwini</name>
    <dbReference type="NCBI Taxonomy" id="1538125"/>
    <lineage>
        <taxon>Eukaryota</taxon>
        <taxon>Metazoa</taxon>
        <taxon>Ecdysozoa</taxon>
        <taxon>Arthropoda</taxon>
        <taxon>Chelicerata</taxon>
        <taxon>Arachnida</taxon>
        <taxon>Araneae</taxon>
        <taxon>Araneomorphae</taxon>
        <taxon>Entelegynae</taxon>
        <taxon>Araneoidea</taxon>
        <taxon>Araneidae</taxon>
        <taxon>Caerostris</taxon>
    </lineage>
</organism>
<feature type="domain" description="Reverse transcriptase" evidence="1">
    <location>
        <begin position="135"/>
        <end position="373"/>
    </location>
</feature>
<reference evidence="2 3" key="1">
    <citation type="submission" date="2021-06" db="EMBL/GenBank/DDBJ databases">
        <title>Caerostris darwini draft genome.</title>
        <authorList>
            <person name="Kono N."/>
            <person name="Arakawa K."/>
        </authorList>
    </citation>
    <scope>NUCLEOTIDE SEQUENCE [LARGE SCALE GENOMIC DNA]</scope>
</reference>
<dbReference type="PROSITE" id="PS50878">
    <property type="entry name" value="RT_POL"/>
    <property type="match status" value="1"/>
</dbReference>
<dbReference type="CDD" id="cd01650">
    <property type="entry name" value="RT_nLTR_like"/>
    <property type="match status" value="1"/>
</dbReference>
<dbReference type="Pfam" id="PF00078">
    <property type="entry name" value="RVT_1"/>
    <property type="match status" value="1"/>
</dbReference>
<comment type="caution">
    <text evidence="2">The sequence shown here is derived from an EMBL/GenBank/DDBJ whole genome shotgun (WGS) entry which is preliminary data.</text>
</comment>
<evidence type="ECO:0000313" key="2">
    <source>
        <dbReference type="EMBL" id="GIX76038.1"/>
    </source>
</evidence>
<dbReference type="InterPro" id="IPR043502">
    <property type="entry name" value="DNA/RNA_pol_sf"/>
</dbReference>
<evidence type="ECO:0000313" key="3">
    <source>
        <dbReference type="Proteomes" id="UP001054837"/>
    </source>
</evidence>
<dbReference type="PANTHER" id="PTHR19446">
    <property type="entry name" value="REVERSE TRANSCRIPTASES"/>
    <property type="match status" value="1"/>
</dbReference>